<sequence length="130" mass="13767">MENAQPSRLPARLLIFVMCLVGLCALPSAVMFLGMGIAGGMAGLSNLTVEQLGTVPLLVAPLFAYPVGVWLWLRARRPRSAGRAWLLAALGIVLITGTSFVPVTIVGAALVEEWQETQPGGRGYEPPGVR</sequence>
<name>A0A919IYC9_9ACTN</name>
<accession>A0A919IYC9</accession>
<evidence type="ECO:0000313" key="3">
    <source>
        <dbReference type="Proteomes" id="UP000619479"/>
    </source>
</evidence>
<keyword evidence="1" id="KW-1133">Transmembrane helix</keyword>
<evidence type="ECO:0000313" key="2">
    <source>
        <dbReference type="EMBL" id="GID70345.1"/>
    </source>
</evidence>
<dbReference type="EMBL" id="BOMH01000073">
    <property type="protein sequence ID" value="GID70345.1"/>
    <property type="molecule type" value="Genomic_DNA"/>
</dbReference>
<reference evidence="2" key="1">
    <citation type="submission" date="2021-01" db="EMBL/GenBank/DDBJ databases">
        <title>Whole genome shotgun sequence of Actinoplanes cyaneus NBRC 14990.</title>
        <authorList>
            <person name="Komaki H."/>
            <person name="Tamura T."/>
        </authorList>
    </citation>
    <scope>NUCLEOTIDE SEQUENCE</scope>
    <source>
        <strain evidence="2">NBRC 14990</strain>
    </source>
</reference>
<protein>
    <submittedName>
        <fullName evidence="2">Uncharacterized protein</fullName>
    </submittedName>
</protein>
<feature type="transmembrane region" description="Helical" evidence="1">
    <location>
        <begin position="85"/>
        <end position="111"/>
    </location>
</feature>
<keyword evidence="1" id="KW-0812">Transmembrane</keyword>
<dbReference type="RefSeq" id="WP_203754008.1">
    <property type="nucleotide sequence ID" value="NZ_BAAAUC010000035.1"/>
</dbReference>
<comment type="caution">
    <text evidence="2">The sequence shown here is derived from an EMBL/GenBank/DDBJ whole genome shotgun (WGS) entry which is preliminary data.</text>
</comment>
<proteinExistence type="predicted"/>
<organism evidence="2 3">
    <name type="scientific">Actinoplanes cyaneus</name>
    <dbReference type="NCBI Taxonomy" id="52696"/>
    <lineage>
        <taxon>Bacteria</taxon>
        <taxon>Bacillati</taxon>
        <taxon>Actinomycetota</taxon>
        <taxon>Actinomycetes</taxon>
        <taxon>Micromonosporales</taxon>
        <taxon>Micromonosporaceae</taxon>
        <taxon>Actinoplanes</taxon>
    </lineage>
</organism>
<gene>
    <name evidence="2" type="ORF">Acy02nite_82260</name>
</gene>
<evidence type="ECO:0000256" key="1">
    <source>
        <dbReference type="SAM" id="Phobius"/>
    </source>
</evidence>
<dbReference type="AlphaFoldDB" id="A0A919IYC9"/>
<dbReference type="Proteomes" id="UP000619479">
    <property type="component" value="Unassembled WGS sequence"/>
</dbReference>
<keyword evidence="1" id="KW-0472">Membrane</keyword>
<feature type="transmembrane region" description="Helical" evidence="1">
    <location>
        <begin position="12"/>
        <end position="35"/>
    </location>
</feature>
<keyword evidence="3" id="KW-1185">Reference proteome</keyword>
<feature type="transmembrane region" description="Helical" evidence="1">
    <location>
        <begin position="55"/>
        <end position="73"/>
    </location>
</feature>